<evidence type="ECO:0000313" key="1">
    <source>
        <dbReference type="EMBL" id="KKK85855.1"/>
    </source>
</evidence>
<gene>
    <name evidence="1" type="ORF">LCGC14_2769070</name>
</gene>
<accession>A0A0F8ZIL9</accession>
<comment type="caution">
    <text evidence="1">The sequence shown here is derived from an EMBL/GenBank/DDBJ whole genome shotgun (WGS) entry which is preliminary data.</text>
</comment>
<name>A0A0F8ZIL9_9ZZZZ</name>
<proteinExistence type="predicted"/>
<organism evidence="1">
    <name type="scientific">marine sediment metagenome</name>
    <dbReference type="NCBI Taxonomy" id="412755"/>
    <lineage>
        <taxon>unclassified sequences</taxon>
        <taxon>metagenomes</taxon>
        <taxon>ecological metagenomes</taxon>
    </lineage>
</organism>
<feature type="non-terminal residue" evidence="1">
    <location>
        <position position="1"/>
    </location>
</feature>
<dbReference type="EMBL" id="LAZR01051117">
    <property type="protein sequence ID" value="KKK85855.1"/>
    <property type="molecule type" value="Genomic_DNA"/>
</dbReference>
<reference evidence="1" key="1">
    <citation type="journal article" date="2015" name="Nature">
        <title>Complex archaea that bridge the gap between prokaryotes and eukaryotes.</title>
        <authorList>
            <person name="Spang A."/>
            <person name="Saw J.H."/>
            <person name="Jorgensen S.L."/>
            <person name="Zaremba-Niedzwiedzka K."/>
            <person name="Martijn J."/>
            <person name="Lind A.E."/>
            <person name="van Eijk R."/>
            <person name="Schleper C."/>
            <person name="Guy L."/>
            <person name="Ettema T.J."/>
        </authorList>
    </citation>
    <scope>NUCLEOTIDE SEQUENCE</scope>
</reference>
<sequence length="186" mass="22363">SQLIEKLSSFQIYLTREKLGELCGKFLSSEEMTNWITKKYSSDKEDYLQEDWTWTCLTVLWERWYGHIPNFEMLDDKMQLGYHLRYDEKKYAEACDVWLGAWRDVVYLSEKGKFGSIDEFDDRFRGTQSLFNWCQDFEMELSNGGVHDKKYYGERIKYCEEFINLFPHEDQSVIGNMQRAIAESYF</sequence>
<dbReference type="AlphaFoldDB" id="A0A0F8ZIL9"/>
<protein>
    <submittedName>
        <fullName evidence="1">Uncharacterized protein</fullName>
    </submittedName>
</protein>